<dbReference type="EMBL" id="QGKL01000009">
    <property type="protein sequence ID" value="PWQ99017.1"/>
    <property type="molecule type" value="Genomic_DNA"/>
</dbReference>
<gene>
    <name evidence="5" type="primary">truB</name>
    <name evidence="9" type="ORF">DKT75_02350</name>
</gene>
<keyword evidence="10" id="KW-1185">Reference proteome</keyword>
<evidence type="ECO:0000256" key="3">
    <source>
        <dbReference type="ARBA" id="ARBA00022694"/>
    </source>
</evidence>
<dbReference type="Pfam" id="PF16198">
    <property type="entry name" value="TruB_C_2"/>
    <property type="match status" value="1"/>
</dbReference>
<evidence type="ECO:0000256" key="1">
    <source>
        <dbReference type="ARBA" id="ARBA00000385"/>
    </source>
</evidence>
<dbReference type="Pfam" id="PF09157">
    <property type="entry name" value="TruB-C_2"/>
    <property type="match status" value="1"/>
</dbReference>
<evidence type="ECO:0000313" key="10">
    <source>
        <dbReference type="Proteomes" id="UP000245506"/>
    </source>
</evidence>
<dbReference type="InterPro" id="IPR020103">
    <property type="entry name" value="PsdUridine_synth_cat_dom_sf"/>
</dbReference>
<evidence type="ECO:0000313" key="9">
    <source>
        <dbReference type="EMBL" id="PWQ99017.1"/>
    </source>
</evidence>
<dbReference type="GO" id="GO:0003723">
    <property type="term" value="F:RNA binding"/>
    <property type="evidence" value="ECO:0007669"/>
    <property type="project" value="InterPro"/>
</dbReference>
<feature type="domain" description="tRNA pseudouridylate synthase B C-terminal" evidence="8">
    <location>
        <begin position="181"/>
        <end position="239"/>
    </location>
</feature>
<dbReference type="Pfam" id="PF01509">
    <property type="entry name" value="TruB_N"/>
    <property type="match status" value="1"/>
</dbReference>
<dbReference type="RefSeq" id="WP_109821823.1">
    <property type="nucleotide sequence ID" value="NZ_QGKL01000009.1"/>
</dbReference>
<name>A0A317CLE4_9GAMM</name>
<dbReference type="InterPro" id="IPR002501">
    <property type="entry name" value="PsdUridine_synth_N"/>
</dbReference>
<comment type="caution">
    <text evidence="9">The sequence shown here is derived from an EMBL/GenBank/DDBJ whole genome shotgun (WGS) entry which is preliminary data.</text>
</comment>
<dbReference type="CDD" id="cd02573">
    <property type="entry name" value="PseudoU_synth_EcTruB"/>
    <property type="match status" value="1"/>
</dbReference>
<dbReference type="Proteomes" id="UP000245506">
    <property type="component" value="Unassembled WGS sequence"/>
</dbReference>
<evidence type="ECO:0000256" key="2">
    <source>
        <dbReference type="ARBA" id="ARBA00005642"/>
    </source>
</evidence>
<dbReference type="AlphaFoldDB" id="A0A317CLE4"/>
<evidence type="ECO:0000259" key="6">
    <source>
        <dbReference type="Pfam" id="PF01509"/>
    </source>
</evidence>
<dbReference type="InterPro" id="IPR014780">
    <property type="entry name" value="tRNA_psdUridine_synth_TruB"/>
</dbReference>
<dbReference type="PANTHER" id="PTHR13767:SF2">
    <property type="entry name" value="PSEUDOURIDYLATE SYNTHASE TRUB1"/>
    <property type="match status" value="1"/>
</dbReference>
<dbReference type="OrthoDB" id="9802309at2"/>
<organism evidence="9 10">
    <name type="scientific">Leucothrix arctica</name>
    <dbReference type="NCBI Taxonomy" id="1481894"/>
    <lineage>
        <taxon>Bacteria</taxon>
        <taxon>Pseudomonadati</taxon>
        <taxon>Pseudomonadota</taxon>
        <taxon>Gammaproteobacteria</taxon>
        <taxon>Thiotrichales</taxon>
        <taxon>Thiotrichaceae</taxon>
        <taxon>Leucothrix</taxon>
    </lineage>
</organism>
<dbReference type="SUPFAM" id="SSF55120">
    <property type="entry name" value="Pseudouridine synthase"/>
    <property type="match status" value="1"/>
</dbReference>
<feature type="domain" description="Pseudouridine synthase II N-terminal" evidence="6">
    <location>
        <begin position="32"/>
        <end position="180"/>
    </location>
</feature>
<protein>
    <recommendedName>
        <fullName evidence="5">tRNA pseudouridine synthase B</fullName>
        <ecNumber evidence="5">5.4.99.25</ecNumber>
    </recommendedName>
    <alternativeName>
        <fullName evidence="5">tRNA pseudouridine(55) synthase</fullName>
        <shortName evidence="5">Psi55 synthase</shortName>
    </alternativeName>
    <alternativeName>
        <fullName evidence="5">tRNA pseudouridylate synthase</fullName>
    </alternativeName>
    <alternativeName>
        <fullName evidence="5">tRNA-uridine isomerase</fullName>
    </alternativeName>
</protein>
<feature type="domain" description="tRNA pseudouridine synthase II TruB subfamily 1 C-terminal" evidence="7">
    <location>
        <begin position="243"/>
        <end position="299"/>
    </location>
</feature>
<proteinExistence type="inferred from homology"/>
<dbReference type="InterPro" id="IPR032819">
    <property type="entry name" value="TruB_C"/>
</dbReference>
<reference evidence="9 10" key="1">
    <citation type="submission" date="2018-05" db="EMBL/GenBank/DDBJ databases">
        <title>Leucothrix arctica sp. nov., isolated from Arctic seawater.</title>
        <authorList>
            <person name="Choi A."/>
            <person name="Baek K."/>
        </authorList>
    </citation>
    <scope>NUCLEOTIDE SEQUENCE [LARGE SCALE GENOMIC DNA]</scope>
    <source>
        <strain evidence="9 10">IMCC9719</strain>
    </source>
</reference>
<dbReference type="PANTHER" id="PTHR13767">
    <property type="entry name" value="TRNA-PSEUDOURIDINE SYNTHASE"/>
    <property type="match status" value="1"/>
</dbReference>
<dbReference type="InterPro" id="IPR036974">
    <property type="entry name" value="PUA_sf"/>
</dbReference>
<dbReference type="NCBIfam" id="TIGR00431">
    <property type="entry name" value="TruB"/>
    <property type="match status" value="1"/>
</dbReference>
<dbReference type="FunFam" id="3.30.2350.10:FF:000011">
    <property type="entry name" value="tRNA pseudouridine synthase B"/>
    <property type="match status" value="1"/>
</dbReference>
<dbReference type="GO" id="GO:0160148">
    <property type="term" value="F:tRNA pseudouridine(55) synthase activity"/>
    <property type="evidence" value="ECO:0007669"/>
    <property type="project" value="UniProtKB-EC"/>
</dbReference>
<dbReference type="InterPro" id="IPR015240">
    <property type="entry name" value="tRNA_sdUridine_synth_fam1_C"/>
</dbReference>
<keyword evidence="4 5" id="KW-0413">Isomerase</keyword>
<comment type="catalytic activity">
    <reaction evidence="1 5">
        <text>uridine(55) in tRNA = pseudouridine(55) in tRNA</text>
        <dbReference type="Rhea" id="RHEA:42532"/>
        <dbReference type="Rhea" id="RHEA-COMP:10101"/>
        <dbReference type="Rhea" id="RHEA-COMP:10102"/>
        <dbReference type="ChEBI" id="CHEBI:65314"/>
        <dbReference type="ChEBI" id="CHEBI:65315"/>
        <dbReference type="EC" id="5.4.99.25"/>
    </reaction>
</comment>
<evidence type="ECO:0000259" key="7">
    <source>
        <dbReference type="Pfam" id="PF09157"/>
    </source>
</evidence>
<dbReference type="Gene3D" id="3.30.2350.10">
    <property type="entry name" value="Pseudouridine synthase"/>
    <property type="match status" value="1"/>
</dbReference>
<dbReference type="GO" id="GO:0031119">
    <property type="term" value="P:tRNA pseudouridine synthesis"/>
    <property type="evidence" value="ECO:0007669"/>
    <property type="project" value="UniProtKB-UniRule"/>
</dbReference>
<dbReference type="HAMAP" id="MF_01080">
    <property type="entry name" value="TruB_bact"/>
    <property type="match status" value="1"/>
</dbReference>
<dbReference type="Gene3D" id="2.30.130.10">
    <property type="entry name" value="PUA domain"/>
    <property type="match status" value="1"/>
</dbReference>
<keyword evidence="3 5" id="KW-0819">tRNA processing</keyword>
<dbReference type="CDD" id="cd21152">
    <property type="entry name" value="PUA_TruB_bacterial"/>
    <property type="match status" value="1"/>
</dbReference>
<feature type="active site" description="Nucleophile" evidence="5">
    <location>
        <position position="47"/>
    </location>
</feature>
<comment type="function">
    <text evidence="5">Responsible for synthesis of pseudouridine from uracil-55 in the psi GC loop of transfer RNAs.</text>
</comment>
<dbReference type="SUPFAM" id="SSF88697">
    <property type="entry name" value="PUA domain-like"/>
    <property type="match status" value="1"/>
</dbReference>
<dbReference type="InterPro" id="IPR015947">
    <property type="entry name" value="PUA-like_sf"/>
</dbReference>
<comment type="similarity">
    <text evidence="2 5">Belongs to the pseudouridine synthase TruB family. Type 1 subfamily.</text>
</comment>
<dbReference type="GO" id="GO:1990481">
    <property type="term" value="P:mRNA pseudouridine synthesis"/>
    <property type="evidence" value="ECO:0007669"/>
    <property type="project" value="TreeGrafter"/>
</dbReference>
<dbReference type="EC" id="5.4.99.25" evidence="5"/>
<accession>A0A317CLE4</accession>
<sequence>MPKPRKGNPLDGIVLIDKPLGLSSNIALQKTKRIFQAQKAGHTGSLDPLATGVLPICFGEATKVSAFLLSSDKRYVTTAQLGVTRTTGDLEGDIVENRDVPALDETYIESILKQFRGDIEQTPPMYSALKHEGVPLYKLARQGITIERKLRTVTIYNITLLAFTADTITLDVRCSKGTYIRTLLEDIGEAMGCGSHLNDLRRTEVTPFTGQPIYTLEELEALAEKGEINDTLLPIDSAIPHYPRIDLVEEEAIRLRNGLRVEREDVPEAEGIRLYYPDGRFLGIGQRHESGTLAGKRLMRTD</sequence>
<evidence type="ECO:0000259" key="8">
    <source>
        <dbReference type="Pfam" id="PF16198"/>
    </source>
</evidence>
<evidence type="ECO:0000256" key="5">
    <source>
        <dbReference type="HAMAP-Rule" id="MF_01080"/>
    </source>
</evidence>
<evidence type="ECO:0000256" key="4">
    <source>
        <dbReference type="ARBA" id="ARBA00023235"/>
    </source>
</evidence>